<sequence>MTCSYDHHIFAGSAILQCRFADPFHVRSAYSLRDVVVRAQNALTSWKACLVHVTSSSRWFELIILVVTCLEYCAPSIRGRAHPTSSLARHPIRHELPAGTRERDESGSALV</sequence>
<proteinExistence type="predicted"/>
<dbReference type="EMBL" id="QPFP01000068">
    <property type="protein sequence ID" value="TEB24328.1"/>
    <property type="molecule type" value="Genomic_DNA"/>
</dbReference>
<feature type="region of interest" description="Disordered" evidence="1">
    <location>
        <begin position="80"/>
        <end position="111"/>
    </location>
</feature>
<organism evidence="2 3">
    <name type="scientific">Coprinellus micaceus</name>
    <name type="common">Glistening ink-cap mushroom</name>
    <name type="synonym">Coprinus micaceus</name>
    <dbReference type="NCBI Taxonomy" id="71717"/>
    <lineage>
        <taxon>Eukaryota</taxon>
        <taxon>Fungi</taxon>
        <taxon>Dikarya</taxon>
        <taxon>Basidiomycota</taxon>
        <taxon>Agaricomycotina</taxon>
        <taxon>Agaricomycetes</taxon>
        <taxon>Agaricomycetidae</taxon>
        <taxon>Agaricales</taxon>
        <taxon>Agaricineae</taxon>
        <taxon>Psathyrellaceae</taxon>
        <taxon>Coprinellus</taxon>
    </lineage>
</organism>
<name>A0A4Y7SRR0_COPMI</name>
<dbReference type="Proteomes" id="UP000298030">
    <property type="component" value="Unassembled WGS sequence"/>
</dbReference>
<protein>
    <submittedName>
        <fullName evidence="2">Uncharacterized protein</fullName>
    </submittedName>
</protein>
<feature type="compositionally biased region" description="Basic and acidic residues" evidence="1">
    <location>
        <begin position="93"/>
        <end position="111"/>
    </location>
</feature>
<comment type="caution">
    <text evidence="2">The sequence shown here is derived from an EMBL/GenBank/DDBJ whole genome shotgun (WGS) entry which is preliminary data.</text>
</comment>
<evidence type="ECO:0000313" key="3">
    <source>
        <dbReference type="Proteomes" id="UP000298030"/>
    </source>
</evidence>
<dbReference type="AlphaFoldDB" id="A0A4Y7SRR0"/>
<keyword evidence="3" id="KW-1185">Reference proteome</keyword>
<reference evidence="2 3" key="1">
    <citation type="journal article" date="2019" name="Nat. Ecol. Evol.">
        <title>Megaphylogeny resolves global patterns of mushroom evolution.</title>
        <authorList>
            <person name="Varga T."/>
            <person name="Krizsan K."/>
            <person name="Foldi C."/>
            <person name="Dima B."/>
            <person name="Sanchez-Garcia M."/>
            <person name="Sanchez-Ramirez S."/>
            <person name="Szollosi G.J."/>
            <person name="Szarkandi J.G."/>
            <person name="Papp V."/>
            <person name="Albert L."/>
            <person name="Andreopoulos W."/>
            <person name="Angelini C."/>
            <person name="Antonin V."/>
            <person name="Barry K.W."/>
            <person name="Bougher N.L."/>
            <person name="Buchanan P."/>
            <person name="Buyck B."/>
            <person name="Bense V."/>
            <person name="Catcheside P."/>
            <person name="Chovatia M."/>
            <person name="Cooper J."/>
            <person name="Damon W."/>
            <person name="Desjardin D."/>
            <person name="Finy P."/>
            <person name="Geml J."/>
            <person name="Haridas S."/>
            <person name="Hughes K."/>
            <person name="Justo A."/>
            <person name="Karasinski D."/>
            <person name="Kautmanova I."/>
            <person name="Kiss B."/>
            <person name="Kocsube S."/>
            <person name="Kotiranta H."/>
            <person name="LaButti K.M."/>
            <person name="Lechner B.E."/>
            <person name="Liimatainen K."/>
            <person name="Lipzen A."/>
            <person name="Lukacs Z."/>
            <person name="Mihaltcheva S."/>
            <person name="Morgado L.N."/>
            <person name="Niskanen T."/>
            <person name="Noordeloos M.E."/>
            <person name="Ohm R.A."/>
            <person name="Ortiz-Santana B."/>
            <person name="Ovrebo C."/>
            <person name="Racz N."/>
            <person name="Riley R."/>
            <person name="Savchenko A."/>
            <person name="Shiryaev A."/>
            <person name="Soop K."/>
            <person name="Spirin V."/>
            <person name="Szebenyi C."/>
            <person name="Tomsovsky M."/>
            <person name="Tulloss R.E."/>
            <person name="Uehling J."/>
            <person name="Grigoriev I.V."/>
            <person name="Vagvolgyi C."/>
            <person name="Papp T."/>
            <person name="Martin F.M."/>
            <person name="Miettinen O."/>
            <person name="Hibbett D.S."/>
            <person name="Nagy L.G."/>
        </authorList>
    </citation>
    <scope>NUCLEOTIDE SEQUENCE [LARGE SCALE GENOMIC DNA]</scope>
    <source>
        <strain evidence="2 3">FP101781</strain>
    </source>
</reference>
<evidence type="ECO:0000256" key="1">
    <source>
        <dbReference type="SAM" id="MobiDB-lite"/>
    </source>
</evidence>
<accession>A0A4Y7SRR0</accession>
<gene>
    <name evidence="2" type="ORF">FA13DRAFT_1325573</name>
</gene>
<evidence type="ECO:0000313" key="2">
    <source>
        <dbReference type="EMBL" id="TEB24328.1"/>
    </source>
</evidence>